<reference evidence="1" key="1">
    <citation type="submission" date="2011-05" db="EMBL/GenBank/DDBJ databases">
        <title>Unity in variety -- the pan-genome of the Chlamydiae.</title>
        <authorList>
            <person name="Collingro A."/>
            <person name="Tischler P."/>
            <person name="Weinmaier T."/>
            <person name="Penz T."/>
            <person name="Heinz E."/>
            <person name="Brunham R.C."/>
            <person name="Read T.D."/>
            <person name="Bavoil P.M."/>
            <person name="Sachse K."/>
            <person name="Kahane S."/>
            <person name="Friedman M.G."/>
            <person name="Rattei T."/>
            <person name="Myers G.S.A."/>
            <person name="Horn M."/>
        </authorList>
    </citation>
    <scope>NUCLEOTIDE SEQUENCE</scope>
    <source>
        <strain evidence="1">2032/99</strain>
    </source>
</reference>
<protein>
    <submittedName>
        <fullName evidence="1">Uncharacterized protein</fullName>
    </submittedName>
</protein>
<organism evidence="1">
    <name type="scientific">Waddlia chondrophila 2032/99</name>
    <dbReference type="NCBI Taxonomy" id="765953"/>
    <lineage>
        <taxon>Bacteria</taxon>
        <taxon>Pseudomonadati</taxon>
        <taxon>Chlamydiota</taxon>
        <taxon>Chlamydiia</taxon>
        <taxon>Parachlamydiales</taxon>
        <taxon>Waddliaceae</taxon>
        <taxon>Waddlia</taxon>
    </lineage>
</organism>
<name>F8LEM7_9BACT</name>
<accession>F8LEM7</accession>
<dbReference type="AlphaFoldDB" id="F8LEM7"/>
<sequence length="128" mass="15285">MYVPEKIYIDEHFQPFSNNNSSRRLKQIRLVNTMLKLKGWSNWKMSCINSSRKQKTFCLNIPQANKRNPFKKLQQPSHKLKPFLQKKKVRLLKLNPNLNIHFAFKVRKLLGSPLFTKITTTFLFHKKT</sequence>
<dbReference type="EMBL" id="FR872659">
    <property type="protein sequence ID" value="CCB91945.1"/>
    <property type="molecule type" value="Genomic_DNA"/>
</dbReference>
<gene>
    <name evidence="1" type="ORF">WCH_DD19590</name>
</gene>
<proteinExistence type="predicted"/>
<evidence type="ECO:0000313" key="1">
    <source>
        <dbReference type="EMBL" id="CCB91945.1"/>
    </source>
</evidence>